<dbReference type="AlphaFoldDB" id="A0A1S7LPS9"/>
<dbReference type="NCBIfam" id="TIGR04063">
    <property type="entry name" value="stp3"/>
    <property type="match status" value="1"/>
</dbReference>
<keyword evidence="2" id="KW-0808">Transferase</keyword>
<dbReference type="EMBL" id="LO017727">
    <property type="protein sequence ID" value="CRH08067.1"/>
    <property type="molecule type" value="Genomic_DNA"/>
</dbReference>
<protein>
    <submittedName>
        <fullName evidence="2">Putative GT4: distantly related to UDP-Glc: 1, 2-diacylglycerol 3-a-glucosyltransferase</fullName>
    </submittedName>
</protein>
<accession>A0A1S7LPS9</accession>
<evidence type="ECO:0000259" key="1">
    <source>
        <dbReference type="Pfam" id="PF13579"/>
    </source>
</evidence>
<proteinExistence type="predicted"/>
<dbReference type="PANTHER" id="PTHR45947">
    <property type="entry name" value="SULFOQUINOVOSYL TRANSFERASE SQD2"/>
    <property type="match status" value="1"/>
</dbReference>
<dbReference type="CDD" id="cd03794">
    <property type="entry name" value="GT4_WbuB-like"/>
    <property type="match status" value="1"/>
</dbReference>
<dbReference type="PANTHER" id="PTHR45947:SF3">
    <property type="entry name" value="SULFOQUINOVOSYL TRANSFERASE SQD2"/>
    <property type="match status" value="1"/>
</dbReference>
<organism evidence="2">
    <name type="scientific">Magnetococcus massalia (strain MO-1)</name>
    <dbReference type="NCBI Taxonomy" id="451514"/>
    <lineage>
        <taxon>Bacteria</taxon>
        <taxon>Pseudomonadati</taxon>
        <taxon>Pseudomonadota</taxon>
        <taxon>Magnetococcia</taxon>
        <taxon>Magnetococcales</taxon>
        <taxon>Magnetococcaceae</taxon>
        <taxon>Magnetococcus</taxon>
    </lineage>
</organism>
<reference evidence="2" key="1">
    <citation type="submission" date="2015-04" db="EMBL/GenBank/DDBJ databases">
        <authorList>
            <person name="Syromyatnikov M.Y."/>
            <person name="Popov V.N."/>
        </authorList>
    </citation>
    <scope>NUCLEOTIDE SEQUENCE</scope>
    <source>
        <strain evidence="2">MO-1</strain>
    </source>
</reference>
<dbReference type="Pfam" id="PF13692">
    <property type="entry name" value="Glyco_trans_1_4"/>
    <property type="match status" value="1"/>
</dbReference>
<gene>
    <name evidence="2" type="ORF">MAGMO_3939</name>
</gene>
<feature type="domain" description="Glycosyltransferase subfamily 4-like N-terminal" evidence="1">
    <location>
        <begin position="29"/>
        <end position="203"/>
    </location>
</feature>
<dbReference type="InterPro" id="IPR050194">
    <property type="entry name" value="Glycosyltransferase_grp1"/>
</dbReference>
<dbReference type="SUPFAM" id="SSF53756">
    <property type="entry name" value="UDP-Glycosyltransferase/glycogen phosphorylase"/>
    <property type="match status" value="1"/>
</dbReference>
<evidence type="ECO:0000313" key="2">
    <source>
        <dbReference type="EMBL" id="CRH08067.1"/>
    </source>
</evidence>
<sequence length="420" mass="46576">MQRIPQAGHPEMSLRILHVLDHSLPLHSGYTFRTRAIVQAQQARGWTPYLLSGPKQGETEQNEEQVEGLLFHRTPPWKGVWQSHDVLSQLAVIFALSARIKQVAPMLRPDIIHAHSPALDGWAAVQAGKALGLPVVYEVRAFWEDAAVSHGTTHAHSLRYKLTRELESAVLRRAQGVSTICEGLKQDILSRGIDADKVQVIPNAVDIEHFAQLPEKATPNSYTRWGVNEGVVIGFIGSFYAYEGLDLLLRAMHQLKQQGGRVNLLLVGGGPEEERLKQLCQTLELSERVHFTGRIPHQEVNDAYAACDWMVYPRLPERITETVTPLKPLEAMALGRPVLASDVGGHRELIQHGETGLLFTAGDEGALAHTLGNLTRAESGRRMMIEQGRAFVTRERTWKRSVAGYASLYQHALAQVGRGG</sequence>
<dbReference type="InterPro" id="IPR028098">
    <property type="entry name" value="Glyco_trans_4-like_N"/>
</dbReference>
<dbReference type="GO" id="GO:0016758">
    <property type="term" value="F:hexosyltransferase activity"/>
    <property type="evidence" value="ECO:0007669"/>
    <property type="project" value="TreeGrafter"/>
</dbReference>
<dbReference type="InterPro" id="IPR024004">
    <property type="entry name" value="PEP-CTERM/XrtA_GlycosylTrfase"/>
</dbReference>
<dbReference type="Gene3D" id="3.40.50.2000">
    <property type="entry name" value="Glycogen Phosphorylase B"/>
    <property type="match status" value="2"/>
</dbReference>
<dbReference type="Pfam" id="PF13579">
    <property type="entry name" value="Glyco_trans_4_4"/>
    <property type="match status" value="1"/>
</dbReference>
<name>A0A1S7LPS9_MAGMO</name>